<gene>
    <name evidence="7" type="ORF">EDS130_LOCUS25897</name>
</gene>
<evidence type="ECO:0000256" key="5">
    <source>
        <dbReference type="SAM" id="SignalP"/>
    </source>
</evidence>
<dbReference type="AlphaFoldDB" id="A0A814X5D8"/>
<feature type="domain" description="CUB" evidence="6">
    <location>
        <begin position="41"/>
        <end position="162"/>
    </location>
</feature>
<evidence type="ECO:0000256" key="3">
    <source>
        <dbReference type="SAM" id="MobiDB-lite"/>
    </source>
</evidence>
<dbReference type="SMART" id="SM00192">
    <property type="entry name" value="LDLa"/>
    <property type="match status" value="1"/>
</dbReference>
<feature type="chain" id="PRO_5032965057" description="CUB domain-containing protein" evidence="5">
    <location>
        <begin position="22"/>
        <end position="983"/>
    </location>
</feature>
<keyword evidence="4" id="KW-1133">Transmembrane helix</keyword>
<evidence type="ECO:0000256" key="1">
    <source>
        <dbReference type="ARBA" id="ARBA00023157"/>
    </source>
</evidence>
<dbReference type="SUPFAM" id="SSF49854">
    <property type="entry name" value="Spermadhesin, CUB domain"/>
    <property type="match status" value="5"/>
</dbReference>
<sequence>MNFSSTVLFICLIFLKWQVRGQDDSGQHSSLTVETQYLRFDMSQYGQDGGVFSSPNFPNYYPQNTILFYQFIASSDYRVVIEIDFFQVRGVTPQCTHDYLDVYINVTNFDVVHNPVNDQLLHRYCGRNKPPLLVSFTNLLLLGFFTEDTQTERGFNGSFRFIPAQPYRKNLKREPCDYVFDSSVSKRGELFSSTYPGTYLPGQFCNYSFVGQPGERIHIRFRDLILFKTPNTHHCAVDLIKLYDNTLDPPELRRFLSSFQSASHSEQQYLSDQHDHHHITDLCGTYVLPLDVYSTGNLLLLYFIATHYAELTDEEQAQMAEHSGPVWRKGFFAEYEFSSSLTKLDFISKNKSNQYVSGTECDQTIKSFGQGHGNHQRQLISDVDYIPCTIFFLGKFQSPNWPHPYKPQTSCTTYLLGLDDRYTLENVEIEFDQFDIDCNLASLVIYNASRIYDYRLRSRPSSPLLSTSKSSLFSNYYRQELDFKGNLSFCGHFKPEGRFVSKNALLKLSFIPTDRSGTNVYSSLNSGGKFQARYKFVKSYHQVSADEYDGTNPNTCNLSYYQSRALFGKFEPPRSSENDYFANSNCTFNFYPMNENSRLLIWYDYFNIVDDDLIQCPSDNLTYTYSLYSSSIFYVHPFRYCGYRNFPSPFLSVRSTELFRIHFRSNDDADAGLGFEGRYQFVNQSNSLFSPAICRTPFDSIVYVNETNEPSGNISSDGYPENVICEWSYVTSRGFQFLLELNLLQIEGSKTKDPPQGCQTAVLRIYSEGRIDELCGQQEEIYYFTTESNWFTIQFISLNRQTKELLRGFHIYWTVIETRTKSVDQRCSLSDEYFYCKKTANHSIGNFCIHRSLLCDGHSHCQPISNDDEHPSNCYMMIPSRVKQPLALPSSTLSFFHQHLLLIVIIFVLCLTMLCIVFILICLLIKMKRRQQDRQSSKRRRTNQRDDLLLRKKSLQTYSDEEEEDEDDGEHHINRMEQAVTTV</sequence>
<keyword evidence="4" id="KW-0472">Membrane</keyword>
<dbReference type="GO" id="GO:0005886">
    <property type="term" value="C:plasma membrane"/>
    <property type="evidence" value="ECO:0007669"/>
    <property type="project" value="TreeGrafter"/>
</dbReference>
<dbReference type="CDD" id="cd00041">
    <property type="entry name" value="CUB"/>
    <property type="match status" value="3"/>
</dbReference>
<dbReference type="InterPro" id="IPR000859">
    <property type="entry name" value="CUB_dom"/>
</dbReference>
<dbReference type="PANTHER" id="PTHR47537">
    <property type="entry name" value="CUBILIN"/>
    <property type="match status" value="1"/>
</dbReference>
<dbReference type="Gene3D" id="2.60.120.290">
    <property type="entry name" value="Spermadhesin, CUB domain"/>
    <property type="match status" value="5"/>
</dbReference>
<dbReference type="SMART" id="SM00042">
    <property type="entry name" value="CUB"/>
    <property type="match status" value="4"/>
</dbReference>
<organism evidence="7 8">
    <name type="scientific">Adineta ricciae</name>
    <name type="common">Rotifer</name>
    <dbReference type="NCBI Taxonomy" id="249248"/>
    <lineage>
        <taxon>Eukaryota</taxon>
        <taxon>Metazoa</taxon>
        <taxon>Spiralia</taxon>
        <taxon>Gnathifera</taxon>
        <taxon>Rotifera</taxon>
        <taxon>Eurotatoria</taxon>
        <taxon>Bdelloidea</taxon>
        <taxon>Adinetida</taxon>
        <taxon>Adinetidae</taxon>
        <taxon>Adineta</taxon>
    </lineage>
</organism>
<evidence type="ECO:0000259" key="6">
    <source>
        <dbReference type="PROSITE" id="PS01180"/>
    </source>
</evidence>
<feature type="domain" description="CUB" evidence="6">
    <location>
        <begin position="694"/>
        <end position="816"/>
    </location>
</feature>
<evidence type="ECO:0000256" key="4">
    <source>
        <dbReference type="SAM" id="Phobius"/>
    </source>
</evidence>
<feature type="disulfide bond" evidence="2">
    <location>
        <begin position="758"/>
        <end position="775"/>
    </location>
</feature>
<feature type="transmembrane region" description="Helical" evidence="4">
    <location>
        <begin position="900"/>
        <end position="925"/>
    </location>
</feature>
<keyword evidence="4" id="KW-0812">Transmembrane</keyword>
<proteinExistence type="predicted"/>
<dbReference type="Proteomes" id="UP000663852">
    <property type="component" value="Unassembled WGS sequence"/>
</dbReference>
<keyword evidence="1 2" id="KW-1015">Disulfide bond</keyword>
<accession>A0A814X5D8</accession>
<dbReference type="PANTHER" id="PTHR47537:SF6">
    <property type="entry name" value="CUB DOMAIN-CONTAINING PROTEIN"/>
    <property type="match status" value="1"/>
</dbReference>
<comment type="caution">
    <text evidence="7">The sequence shown here is derived from an EMBL/GenBank/DDBJ whole genome shotgun (WGS) entry which is preliminary data.</text>
</comment>
<dbReference type="Pfam" id="PF00431">
    <property type="entry name" value="CUB"/>
    <property type="match status" value="4"/>
</dbReference>
<protein>
    <recommendedName>
        <fullName evidence="6">CUB domain-containing protein</fullName>
    </recommendedName>
</protein>
<keyword evidence="5" id="KW-0732">Signal</keyword>
<feature type="domain" description="CUB" evidence="6">
    <location>
        <begin position="176"/>
        <end position="338"/>
    </location>
</feature>
<name>A0A814X5D8_ADIRI</name>
<evidence type="ECO:0000313" key="7">
    <source>
        <dbReference type="EMBL" id="CAF1211225.1"/>
    </source>
</evidence>
<dbReference type="InterPro" id="IPR035914">
    <property type="entry name" value="Sperma_CUB_dom_sf"/>
</dbReference>
<dbReference type="InterPro" id="IPR053207">
    <property type="entry name" value="Non-NMDA_GluR_Accessory"/>
</dbReference>
<feature type="signal peptide" evidence="5">
    <location>
        <begin position="1"/>
        <end position="21"/>
    </location>
</feature>
<evidence type="ECO:0000256" key="2">
    <source>
        <dbReference type="PROSITE-ProRule" id="PRU00059"/>
    </source>
</evidence>
<dbReference type="OrthoDB" id="6022136at2759"/>
<dbReference type="PROSITE" id="PS01180">
    <property type="entry name" value="CUB"/>
    <property type="match status" value="5"/>
</dbReference>
<feature type="compositionally biased region" description="Acidic residues" evidence="3">
    <location>
        <begin position="959"/>
        <end position="968"/>
    </location>
</feature>
<evidence type="ECO:0000313" key="8">
    <source>
        <dbReference type="Proteomes" id="UP000663852"/>
    </source>
</evidence>
<feature type="region of interest" description="Disordered" evidence="3">
    <location>
        <begin position="949"/>
        <end position="983"/>
    </location>
</feature>
<dbReference type="InterPro" id="IPR002172">
    <property type="entry name" value="LDrepeatLR_classA_rpt"/>
</dbReference>
<dbReference type="EMBL" id="CAJNOJ010000155">
    <property type="protein sequence ID" value="CAF1211225.1"/>
    <property type="molecule type" value="Genomic_DNA"/>
</dbReference>
<comment type="caution">
    <text evidence="2">Lacks conserved residue(s) required for the propagation of feature annotation.</text>
</comment>
<feature type="domain" description="CUB" evidence="6">
    <location>
        <begin position="361"/>
        <end position="537"/>
    </location>
</feature>
<reference evidence="7" key="1">
    <citation type="submission" date="2021-02" db="EMBL/GenBank/DDBJ databases">
        <authorList>
            <person name="Nowell W R."/>
        </authorList>
    </citation>
    <scope>NUCLEOTIDE SEQUENCE</scope>
</reference>
<feature type="domain" description="CUB" evidence="6">
    <location>
        <begin position="556"/>
        <end position="682"/>
    </location>
</feature>